<dbReference type="Pfam" id="PF03795">
    <property type="entry name" value="YCII"/>
    <property type="match status" value="1"/>
</dbReference>
<name>A0ABW2YYL7_9SPHI</name>
<evidence type="ECO:0000313" key="3">
    <source>
        <dbReference type="EMBL" id="MFD0749551.1"/>
    </source>
</evidence>
<gene>
    <name evidence="3" type="ORF">ACFQZS_05315</name>
</gene>
<keyword evidence="4" id="KW-1185">Reference proteome</keyword>
<evidence type="ECO:0000313" key="4">
    <source>
        <dbReference type="Proteomes" id="UP001596958"/>
    </source>
</evidence>
<dbReference type="Gene3D" id="3.30.70.1060">
    <property type="entry name" value="Dimeric alpha+beta barrel"/>
    <property type="match status" value="1"/>
</dbReference>
<dbReference type="InterPro" id="IPR011008">
    <property type="entry name" value="Dimeric_a/b-barrel"/>
</dbReference>
<dbReference type="RefSeq" id="WP_377098018.1">
    <property type="nucleotide sequence ID" value="NZ_JBHTHU010000002.1"/>
</dbReference>
<reference evidence="4" key="1">
    <citation type="journal article" date="2019" name="Int. J. Syst. Evol. Microbiol.">
        <title>The Global Catalogue of Microorganisms (GCM) 10K type strain sequencing project: providing services to taxonomists for standard genome sequencing and annotation.</title>
        <authorList>
            <consortium name="The Broad Institute Genomics Platform"/>
            <consortium name="The Broad Institute Genome Sequencing Center for Infectious Disease"/>
            <person name="Wu L."/>
            <person name="Ma J."/>
        </authorList>
    </citation>
    <scope>NUCLEOTIDE SEQUENCE [LARGE SCALE GENOMIC DNA]</scope>
    <source>
        <strain evidence="4">CCUG 63418</strain>
    </source>
</reference>
<evidence type="ECO:0000259" key="2">
    <source>
        <dbReference type="Pfam" id="PF03795"/>
    </source>
</evidence>
<dbReference type="EMBL" id="JBHTHU010000002">
    <property type="protein sequence ID" value="MFD0749551.1"/>
    <property type="molecule type" value="Genomic_DNA"/>
</dbReference>
<accession>A0ABW2YYL7</accession>
<comment type="caution">
    <text evidence="3">The sequence shown here is derived from an EMBL/GenBank/DDBJ whole genome shotgun (WGS) entry which is preliminary data.</text>
</comment>
<dbReference type="InterPro" id="IPR005545">
    <property type="entry name" value="YCII"/>
</dbReference>
<dbReference type="PANTHER" id="PTHR33606:SF3">
    <property type="entry name" value="PROTEIN YCII"/>
    <property type="match status" value="1"/>
</dbReference>
<proteinExistence type="inferred from homology"/>
<dbReference type="SUPFAM" id="SSF54909">
    <property type="entry name" value="Dimeric alpha+beta barrel"/>
    <property type="match status" value="1"/>
</dbReference>
<evidence type="ECO:0000256" key="1">
    <source>
        <dbReference type="ARBA" id="ARBA00007689"/>
    </source>
</evidence>
<protein>
    <submittedName>
        <fullName evidence="3">YciI family protein</fullName>
    </submittedName>
</protein>
<organism evidence="3 4">
    <name type="scientific">Mucilaginibacter calamicampi</name>
    <dbReference type="NCBI Taxonomy" id="1302352"/>
    <lineage>
        <taxon>Bacteria</taxon>
        <taxon>Pseudomonadati</taxon>
        <taxon>Bacteroidota</taxon>
        <taxon>Sphingobacteriia</taxon>
        <taxon>Sphingobacteriales</taxon>
        <taxon>Sphingobacteriaceae</taxon>
        <taxon>Mucilaginibacter</taxon>
    </lineage>
</organism>
<dbReference type="Proteomes" id="UP001596958">
    <property type="component" value="Unassembled WGS sequence"/>
</dbReference>
<comment type="similarity">
    <text evidence="1">Belongs to the YciI family.</text>
</comment>
<dbReference type="InterPro" id="IPR051807">
    <property type="entry name" value="Sec-metab_biosynth-assoc"/>
</dbReference>
<dbReference type="PANTHER" id="PTHR33606">
    <property type="entry name" value="PROTEIN YCII"/>
    <property type="match status" value="1"/>
</dbReference>
<sequence>MQYIVTGYDFTDDGAVQRRLNVRPHHLDFARATKAAGNLIAAVAILNEEGNAVGSIMVLQFETEEELEAWKSNEPYVTQGVWETVDVKPGRVAEL</sequence>
<feature type="domain" description="YCII-related" evidence="2">
    <location>
        <begin position="1"/>
        <end position="89"/>
    </location>
</feature>